<dbReference type="RefSeq" id="XP_002764980.1">
    <property type="nucleotide sequence ID" value="XM_002764934.1"/>
</dbReference>
<feature type="signal peptide" evidence="1">
    <location>
        <begin position="1"/>
        <end position="19"/>
    </location>
</feature>
<evidence type="ECO:0000313" key="3">
    <source>
        <dbReference type="Proteomes" id="UP000007800"/>
    </source>
</evidence>
<dbReference type="InParanoid" id="C5LZZ5"/>
<sequence length="178" mass="20362">MWTSTKLLCLYALSAAGDADPYTGRPLQFYKEMEFPWNIKEEPESLNASIPHVNYTWDHYFDYLISSGATNLQLGGYSLNVKSEIELDPPYYDPWNETGFKVLRKRMNATGGLILAKLAIYFNKTFDKASFMESARAFVKKYPVDGFNLGILPYDLSEYQLLKELVAAIKELNLRACL</sequence>
<feature type="chain" id="PRO_5002954871" evidence="1">
    <location>
        <begin position="20"/>
        <end position="178"/>
    </location>
</feature>
<dbReference type="Proteomes" id="UP000007800">
    <property type="component" value="Unassembled WGS sequence"/>
</dbReference>
<accession>C5LZZ5</accession>
<organism evidence="3">
    <name type="scientific">Perkinsus marinus (strain ATCC 50983 / TXsc)</name>
    <dbReference type="NCBI Taxonomy" id="423536"/>
    <lineage>
        <taxon>Eukaryota</taxon>
        <taxon>Sar</taxon>
        <taxon>Alveolata</taxon>
        <taxon>Perkinsozoa</taxon>
        <taxon>Perkinsea</taxon>
        <taxon>Perkinsida</taxon>
        <taxon>Perkinsidae</taxon>
        <taxon>Perkinsus</taxon>
    </lineage>
</organism>
<name>C5LZZ5_PERM5</name>
<keyword evidence="1" id="KW-0732">Signal</keyword>
<dbReference type="AlphaFoldDB" id="C5LZZ5"/>
<feature type="non-terminal residue" evidence="2">
    <location>
        <position position="178"/>
    </location>
</feature>
<dbReference type="GeneID" id="9037001"/>
<gene>
    <name evidence="2" type="ORF">Pmar_PMAR028543</name>
</gene>
<proteinExistence type="predicted"/>
<evidence type="ECO:0000256" key="1">
    <source>
        <dbReference type="SAM" id="SignalP"/>
    </source>
</evidence>
<dbReference type="EMBL" id="GG686973">
    <property type="protein sequence ID" value="EEQ97697.1"/>
    <property type="molecule type" value="Genomic_DNA"/>
</dbReference>
<reference evidence="2 3" key="1">
    <citation type="submission" date="2008-07" db="EMBL/GenBank/DDBJ databases">
        <authorList>
            <person name="El-Sayed N."/>
            <person name="Caler E."/>
            <person name="Inman J."/>
            <person name="Amedeo P."/>
            <person name="Hass B."/>
            <person name="Wortman J."/>
        </authorList>
    </citation>
    <scope>NUCLEOTIDE SEQUENCE [LARGE SCALE GENOMIC DNA]</scope>
    <source>
        <strain evidence="3">ATCC 50983 / TXsc</strain>
    </source>
</reference>
<protein>
    <submittedName>
        <fullName evidence="2">Uncharacterized protein</fullName>
    </submittedName>
</protein>
<dbReference type="OMA" id="FYKEMEF"/>
<evidence type="ECO:0000313" key="2">
    <source>
        <dbReference type="EMBL" id="EEQ97697.1"/>
    </source>
</evidence>
<keyword evidence="3" id="KW-1185">Reference proteome</keyword>